<accession>A0ABY8QDD5</accession>
<gene>
    <name evidence="1" type="ORF">QF118_11830</name>
</gene>
<dbReference type="RefSeq" id="WP_282299261.1">
    <property type="nucleotide sequence ID" value="NZ_CP124616.1"/>
</dbReference>
<keyword evidence="2" id="KW-1185">Reference proteome</keyword>
<reference evidence="1 2" key="1">
    <citation type="submission" date="2023-05" db="EMBL/GenBank/DDBJ databases">
        <title>YMD87, complete Genome.</title>
        <authorList>
            <person name="Zhang J."/>
            <person name="Xu X."/>
        </authorList>
    </citation>
    <scope>NUCLEOTIDE SEQUENCE [LARGE SCALE GENOMIC DNA]</scope>
    <source>
        <strain evidence="1 2">YMD87</strain>
    </source>
</reference>
<evidence type="ECO:0000313" key="2">
    <source>
        <dbReference type="Proteomes" id="UP001241605"/>
    </source>
</evidence>
<protein>
    <submittedName>
        <fullName evidence="1">MarR family transcriptional regulator</fullName>
    </submittedName>
</protein>
<dbReference type="EMBL" id="CP124616">
    <property type="protein sequence ID" value="WGW02629.1"/>
    <property type="molecule type" value="Genomic_DNA"/>
</dbReference>
<name>A0ABY8QDD5_9RHOB</name>
<dbReference type="Proteomes" id="UP001241605">
    <property type="component" value="Chromosome"/>
</dbReference>
<proteinExistence type="predicted"/>
<organism evidence="1 2">
    <name type="scientific">Tropicibacter oceani</name>
    <dbReference type="NCBI Taxonomy" id="3058420"/>
    <lineage>
        <taxon>Bacteria</taxon>
        <taxon>Pseudomonadati</taxon>
        <taxon>Pseudomonadota</taxon>
        <taxon>Alphaproteobacteria</taxon>
        <taxon>Rhodobacterales</taxon>
        <taxon>Roseobacteraceae</taxon>
        <taxon>Tropicibacter</taxon>
    </lineage>
</organism>
<sequence>MLFAVLTGDIVNSGALSAEELDRTLAALNDACVEASGWRDGTVSGFARRGGDAWQIALSSAEFSLRLALLCHAHVRRLDKARATRIAVATGPGTLPGTDPNFAHGPAFTASGRLLETLSDPVTMDHGAGGSASATFVLADHIARGWTPAQARAMAEVLPPHSGPRSEAARRLGISRQAVDQALWSAGYPALLSALTAWEAQP</sequence>
<evidence type="ECO:0000313" key="1">
    <source>
        <dbReference type="EMBL" id="WGW02629.1"/>
    </source>
</evidence>